<evidence type="ECO:0000256" key="5">
    <source>
        <dbReference type="SAM" id="MobiDB-lite"/>
    </source>
</evidence>
<evidence type="ECO:0000256" key="4">
    <source>
        <dbReference type="ARBA" id="ARBA00023125"/>
    </source>
</evidence>
<dbReference type="Gene3D" id="6.20.210.20">
    <property type="entry name" value="THAP domain"/>
    <property type="match status" value="1"/>
</dbReference>
<feature type="domain" description="THAP-type" evidence="7">
    <location>
        <begin position="235"/>
        <end position="293"/>
    </location>
</feature>
<evidence type="ECO:0000256" key="3">
    <source>
        <dbReference type="ARBA" id="ARBA00022833"/>
    </source>
</evidence>
<sequence>MVYNESIKGVYRGKFRHNGHSSSQLHFYRGHVPLYFSALYGNHLRICQRLKCIPFVFDTLQKRIRRSTSVRQIRVSQAQNIVSMLYVSGMFVNLAIGPLSQIEKFMGFPFLMIFLCATIVSWNVGLHIAPAQIVNSFLALEDYFDQMGLPQPPMSLDGKIMKMFIPFIEVSIASVAFLIPVILTDLGVVGLVVHIFETWVALNTLYAGSLWIFYILFVASYVSQPSNEVTRGDHHHQVYYENNRLFKTWCDYLDLDCQNVSPKSMICDTHFEDDQFNNSKRIRLKPTTLPSRFGSQQQLLQASTPSKVLQAGDGRSVIKFIPILPKQAASIPVSPPSLDVSQPEIRDRCDSPCSPSSSVSSPRPQSNISSPETSPSSTTDNKKRIRQLQQKLRRSRAKIRPEKIMESLNKVMNNATSLKPMIISHLQRLTSRKLRKVFTQEEKVTAITIYFSTTKRGYKTLQKLGLNLPSISTINLWLRHLDISTGINPCIEEILRDRVKDMNNFERDCVLMFDEMAIKKYLLYDKNRDKLIGIQDHGPGRRKLVPASEALVFMVRGLNTNWIQPFSYHFSQDSTTSEDLRLSVAAGIKTLIELPEDTDRKMSEDARPTADFLIKMDSIFDLLNTSSRHVVGKPLNSANQYTNNIDHLRSFRKWVSEWQMGDGTKIVDSVRALQLTLHSVELLLTDLETDGYGYVFTRRIQQDILE</sequence>
<dbReference type="SUPFAM" id="SSF57716">
    <property type="entry name" value="Glucocorticoid receptor-like (DNA-binding domain)"/>
    <property type="match status" value="1"/>
</dbReference>
<reference evidence="9 10" key="1">
    <citation type="submission" date="2015-12" db="EMBL/GenBank/DDBJ databases">
        <title>The genome of Folsomia candida.</title>
        <authorList>
            <person name="Faddeeva A."/>
            <person name="Derks M.F."/>
            <person name="Anvar Y."/>
            <person name="Smit S."/>
            <person name="Van Straalen N."/>
            <person name="Roelofs D."/>
        </authorList>
    </citation>
    <scope>NUCLEOTIDE SEQUENCE [LARGE SCALE GENOMIC DNA]</scope>
    <source>
        <strain evidence="9 10">VU population</strain>
        <tissue evidence="9">Whole body</tissue>
    </source>
</reference>
<keyword evidence="2" id="KW-0863">Zinc-finger</keyword>
<accession>A0A226D9E4</accession>
<evidence type="ECO:0000313" key="10">
    <source>
        <dbReference type="Proteomes" id="UP000198287"/>
    </source>
</evidence>
<keyword evidence="6" id="KW-0472">Membrane</keyword>
<dbReference type="GO" id="GO:0003677">
    <property type="term" value="F:DNA binding"/>
    <property type="evidence" value="ECO:0007669"/>
    <property type="project" value="UniProtKB-KW"/>
</dbReference>
<evidence type="ECO:0000259" key="7">
    <source>
        <dbReference type="Pfam" id="PF05485"/>
    </source>
</evidence>
<gene>
    <name evidence="9" type="ORF">Fcan01_23985</name>
</gene>
<dbReference type="InterPro" id="IPR006612">
    <property type="entry name" value="THAP_Znf"/>
</dbReference>
<evidence type="ECO:0000256" key="2">
    <source>
        <dbReference type="ARBA" id="ARBA00022771"/>
    </source>
</evidence>
<evidence type="ECO:0000259" key="8">
    <source>
        <dbReference type="Pfam" id="PF21787"/>
    </source>
</evidence>
<feature type="transmembrane region" description="Helical" evidence="6">
    <location>
        <begin position="203"/>
        <end position="222"/>
    </location>
</feature>
<keyword evidence="3" id="KW-0862">Zinc</keyword>
<dbReference type="GO" id="GO:0008270">
    <property type="term" value="F:zinc ion binding"/>
    <property type="evidence" value="ECO:0007669"/>
    <property type="project" value="UniProtKB-KW"/>
</dbReference>
<dbReference type="Pfam" id="PF21787">
    <property type="entry name" value="TNP-like_RNaseH_N"/>
    <property type="match status" value="1"/>
</dbReference>
<dbReference type="InterPro" id="IPR048365">
    <property type="entry name" value="TNP-like_RNaseH_N"/>
</dbReference>
<dbReference type="EMBL" id="LNIX01000030">
    <property type="protein sequence ID" value="OXA41241.1"/>
    <property type="molecule type" value="Genomic_DNA"/>
</dbReference>
<evidence type="ECO:0000256" key="1">
    <source>
        <dbReference type="ARBA" id="ARBA00022723"/>
    </source>
</evidence>
<keyword evidence="4" id="KW-0238">DNA-binding</keyword>
<feature type="transmembrane region" description="Helical" evidence="6">
    <location>
        <begin position="81"/>
        <end position="99"/>
    </location>
</feature>
<evidence type="ECO:0000313" key="9">
    <source>
        <dbReference type="EMBL" id="OXA41241.1"/>
    </source>
</evidence>
<keyword evidence="10" id="KW-1185">Reference proteome</keyword>
<evidence type="ECO:0000256" key="6">
    <source>
        <dbReference type="SAM" id="Phobius"/>
    </source>
</evidence>
<name>A0A226D9E4_FOLCA</name>
<dbReference type="Pfam" id="PF05485">
    <property type="entry name" value="THAP"/>
    <property type="match status" value="1"/>
</dbReference>
<proteinExistence type="predicted"/>
<protein>
    <submittedName>
        <fullName evidence="9">Transposable element P transposase</fullName>
    </submittedName>
</protein>
<dbReference type="Proteomes" id="UP000198287">
    <property type="component" value="Unassembled WGS sequence"/>
</dbReference>
<keyword evidence="6" id="KW-1133">Transmembrane helix</keyword>
<comment type="caution">
    <text evidence="9">The sequence shown here is derived from an EMBL/GenBank/DDBJ whole genome shotgun (WGS) entry which is preliminary data.</text>
</comment>
<dbReference type="AlphaFoldDB" id="A0A226D9E4"/>
<feature type="transmembrane region" description="Helical" evidence="6">
    <location>
        <begin position="164"/>
        <end position="183"/>
    </location>
</feature>
<organism evidence="9 10">
    <name type="scientific">Folsomia candida</name>
    <name type="common">Springtail</name>
    <dbReference type="NCBI Taxonomy" id="158441"/>
    <lineage>
        <taxon>Eukaryota</taxon>
        <taxon>Metazoa</taxon>
        <taxon>Ecdysozoa</taxon>
        <taxon>Arthropoda</taxon>
        <taxon>Hexapoda</taxon>
        <taxon>Collembola</taxon>
        <taxon>Entomobryomorpha</taxon>
        <taxon>Isotomoidea</taxon>
        <taxon>Isotomidae</taxon>
        <taxon>Proisotominae</taxon>
        <taxon>Folsomia</taxon>
    </lineage>
</organism>
<keyword evidence="1" id="KW-0479">Metal-binding</keyword>
<keyword evidence="6" id="KW-0812">Transmembrane</keyword>
<feature type="domain" description="Transposable element P transposase-like RNase H" evidence="8">
    <location>
        <begin position="484"/>
        <end position="581"/>
    </location>
</feature>
<feature type="region of interest" description="Disordered" evidence="5">
    <location>
        <begin position="331"/>
        <end position="383"/>
    </location>
</feature>
<feature type="transmembrane region" description="Helical" evidence="6">
    <location>
        <begin position="105"/>
        <end position="126"/>
    </location>
</feature>
<feature type="compositionally biased region" description="Low complexity" evidence="5">
    <location>
        <begin position="351"/>
        <end position="379"/>
    </location>
</feature>
<dbReference type="InterPro" id="IPR038441">
    <property type="entry name" value="THAP_Znf_sf"/>
</dbReference>
<dbReference type="OrthoDB" id="8190203at2759"/>